<evidence type="ECO:0000313" key="2">
    <source>
        <dbReference type="EMBL" id="GBO36149.1"/>
    </source>
</evidence>
<reference evidence="3 4" key="1">
    <citation type="journal article" date="2019" name="Sci. Rep.">
        <title>Orb-weaving spider Araneus ventricosus genome elucidates the spidroin gene catalogue.</title>
        <authorList>
            <person name="Kono N."/>
            <person name="Nakamura H."/>
            <person name="Ohtoshi R."/>
            <person name="Moran D.A.P."/>
            <person name="Shinohara A."/>
            <person name="Yoshida Y."/>
            <person name="Fujiwara M."/>
            <person name="Mori M."/>
            <person name="Tomita M."/>
            <person name="Arakawa K."/>
        </authorList>
    </citation>
    <scope>NUCLEOTIDE SEQUENCE [LARGE SCALE GENOMIC DNA]</scope>
</reference>
<feature type="region of interest" description="Disordered" evidence="1">
    <location>
        <begin position="1"/>
        <end position="21"/>
    </location>
</feature>
<dbReference type="Proteomes" id="UP000499080">
    <property type="component" value="Unassembled WGS sequence"/>
</dbReference>
<gene>
    <name evidence="2" type="ORF">AVEN_214221_1</name>
    <name evidence="3" type="ORF">AVEN_221645_1</name>
</gene>
<dbReference type="EMBL" id="BGPR01060260">
    <property type="protein sequence ID" value="GBO36150.1"/>
    <property type="molecule type" value="Genomic_DNA"/>
</dbReference>
<feature type="non-terminal residue" evidence="3">
    <location>
        <position position="37"/>
    </location>
</feature>
<feature type="compositionally biased region" description="Low complexity" evidence="1">
    <location>
        <begin position="11"/>
        <end position="21"/>
    </location>
</feature>
<evidence type="ECO:0000313" key="4">
    <source>
        <dbReference type="Proteomes" id="UP000499080"/>
    </source>
</evidence>
<accession>A0A4Y2WIF2</accession>
<evidence type="ECO:0000313" key="3">
    <source>
        <dbReference type="EMBL" id="GBO36150.1"/>
    </source>
</evidence>
<sequence>MQGDERNPKAPLGNNFRPPLPLNRRALRSNINFIRQD</sequence>
<comment type="caution">
    <text evidence="3">The sequence shown here is derived from an EMBL/GenBank/DDBJ whole genome shotgun (WGS) entry which is preliminary data.</text>
</comment>
<proteinExistence type="predicted"/>
<organism evidence="3 4">
    <name type="scientific">Araneus ventricosus</name>
    <name type="common">Orbweaver spider</name>
    <name type="synonym">Epeira ventricosa</name>
    <dbReference type="NCBI Taxonomy" id="182803"/>
    <lineage>
        <taxon>Eukaryota</taxon>
        <taxon>Metazoa</taxon>
        <taxon>Ecdysozoa</taxon>
        <taxon>Arthropoda</taxon>
        <taxon>Chelicerata</taxon>
        <taxon>Arachnida</taxon>
        <taxon>Araneae</taxon>
        <taxon>Araneomorphae</taxon>
        <taxon>Entelegynae</taxon>
        <taxon>Araneoidea</taxon>
        <taxon>Araneidae</taxon>
        <taxon>Araneus</taxon>
    </lineage>
</organism>
<protein>
    <submittedName>
        <fullName evidence="3">Uncharacterized protein</fullName>
    </submittedName>
</protein>
<keyword evidence="4" id="KW-1185">Reference proteome</keyword>
<evidence type="ECO:0000256" key="1">
    <source>
        <dbReference type="SAM" id="MobiDB-lite"/>
    </source>
</evidence>
<dbReference type="EMBL" id="BGPR01060259">
    <property type="protein sequence ID" value="GBO36149.1"/>
    <property type="molecule type" value="Genomic_DNA"/>
</dbReference>
<name>A0A4Y2WIF2_ARAVE</name>
<dbReference type="AlphaFoldDB" id="A0A4Y2WIF2"/>